<evidence type="ECO:0000313" key="2">
    <source>
        <dbReference type="EMBL" id="TGO68461.1"/>
    </source>
</evidence>
<dbReference type="AlphaFoldDB" id="A0A4Z1J4C8"/>
<dbReference type="Proteomes" id="UP000297452">
    <property type="component" value="Unassembled WGS sequence"/>
</dbReference>
<protein>
    <submittedName>
        <fullName evidence="2">Uncharacterized protein</fullName>
    </submittedName>
</protein>
<name>A0A4Z1J4C8_9HELO</name>
<dbReference type="EMBL" id="PQXJ01000024">
    <property type="protein sequence ID" value="TGO68461.1"/>
    <property type="molecule type" value="Genomic_DNA"/>
</dbReference>
<sequence length="535" mass="61660">MSRLSKYMTSHLQETPQAPQSPRQSIELDTVDATGTSLNSPRADQMLREIEDGASKIQKRLVDPIAKLQKNPWFLTTILIINSLANIWTVNRIRQFTTPLENQKFTEAELRIQWKRQMDTTCDSFDTRIELSDPSVDYFGLHNRTTYEARIHNNHLYTQTPGLYPYPSWKDYESYKSGIDLFNITRMNNTAPHSPKLSNSKPFDQFWRIIGIFGDKPLHMDFDLLHRSWRMKEGTIVIDSQDPSSYFYRGGVLFDRLKSGEIYDSKKTSHLVPNFGIAIQNLHEVRHGTWTDTDAKNLELTFPELDLHIPMWGLFEKHCVYQSFMRVFRRPTDKIRETWNTWSKESSGEEVMRTASFGYSGQKGLEVCVKRREYTWIDHGVKVTEPGLGEDLLVPLGLMAVGSIDLLLLLPHYLDSIEDFIHLSSSCKTLHHIYAEHPPLPGLLFELAAASSLEIFEPKPHFLIAGVARQIGEWAIQTHKYSSSGKQGKCDFWVVTHLRAASNLTLIPTTYPLFEYLSHVFHRSISARVYMTAML</sequence>
<gene>
    <name evidence="2" type="ORF">BOTNAR_0024g00120</name>
</gene>
<accession>A0A4Z1J4C8</accession>
<proteinExistence type="predicted"/>
<organism evidence="2 3">
    <name type="scientific">Botryotinia narcissicola</name>
    <dbReference type="NCBI Taxonomy" id="278944"/>
    <lineage>
        <taxon>Eukaryota</taxon>
        <taxon>Fungi</taxon>
        <taxon>Dikarya</taxon>
        <taxon>Ascomycota</taxon>
        <taxon>Pezizomycotina</taxon>
        <taxon>Leotiomycetes</taxon>
        <taxon>Helotiales</taxon>
        <taxon>Sclerotiniaceae</taxon>
        <taxon>Botryotinia</taxon>
    </lineage>
</organism>
<comment type="caution">
    <text evidence="2">The sequence shown here is derived from an EMBL/GenBank/DDBJ whole genome shotgun (WGS) entry which is preliminary data.</text>
</comment>
<evidence type="ECO:0000256" key="1">
    <source>
        <dbReference type="SAM" id="MobiDB-lite"/>
    </source>
</evidence>
<dbReference type="STRING" id="278944.A0A4Z1J4C8"/>
<keyword evidence="3" id="KW-1185">Reference proteome</keyword>
<dbReference type="OrthoDB" id="6512771at2759"/>
<feature type="region of interest" description="Disordered" evidence="1">
    <location>
        <begin position="1"/>
        <end position="26"/>
    </location>
</feature>
<evidence type="ECO:0000313" key="3">
    <source>
        <dbReference type="Proteomes" id="UP000297452"/>
    </source>
</evidence>
<reference evidence="2 3" key="1">
    <citation type="submission" date="2017-12" db="EMBL/GenBank/DDBJ databases">
        <title>Comparative genomics of Botrytis spp.</title>
        <authorList>
            <person name="Valero-Jimenez C.A."/>
            <person name="Tapia P."/>
            <person name="Veloso J."/>
            <person name="Silva-Moreno E."/>
            <person name="Staats M."/>
            <person name="Valdes J.H."/>
            <person name="Van Kan J.A.L."/>
        </authorList>
    </citation>
    <scope>NUCLEOTIDE SEQUENCE [LARGE SCALE GENOMIC DNA]</scope>
    <source>
        <strain evidence="2 3">MUCL2120</strain>
    </source>
</reference>
<feature type="compositionally biased region" description="Polar residues" evidence="1">
    <location>
        <begin position="7"/>
        <end position="24"/>
    </location>
</feature>